<dbReference type="AlphaFoldDB" id="A0A2V2LN53"/>
<evidence type="ECO:0000313" key="3">
    <source>
        <dbReference type="EMBL" id="PWR03153.1"/>
    </source>
</evidence>
<reference evidence="3 4" key="1">
    <citation type="submission" date="2018-05" db="EMBL/GenBank/DDBJ databases">
        <title>Rhodobacteraceae gen. nov., sp. nov. isolated from sea water.</title>
        <authorList>
            <person name="Ren Y."/>
        </authorList>
    </citation>
    <scope>NUCLEOTIDE SEQUENCE [LARGE SCALE GENOMIC DNA]</scope>
    <source>
        <strain evidence="3 4">TG-679</strain>
    </source>
</reference>
<comment type="caution">
    <text evidence="3">The sequence shown here is derived from an EMBL/GenBank/DDBJ whole genome shotgun (WGS) entry which is preliminary data.</text>
</comment>
<protein>
    <recommendedName>
        <fullName evidence="5">Pentapeptide repeat-containing protein</fullName>
    </recommendedName>
</protein>
<dbReference type="SUPFAM" id="SSF141571">
    <property type="entry name" value="Pentapeptide repeat-like"/>
    <property type="match status" value="1"/>
</dbReference>
<sequence>MPPAPPIQPIASEPRGSGPVTALAALAASLGGTLALLLAATVVSDAKVHRQLSKEAATRIAAGFAPVLKFVASCRGRQPWWFFALLVCALVLVPVWGALFWRTITLLFGIFDVTGDLLNADPNDSLRWYVLGLVGLITALGGLLAAPLAIIRTYATERQTRTAEENLTTDLINKAVEGLGAQKEVNRLGRTVRFTDENDQPDSIFEWKGTRESYETVGVTHVADWQNITQTVPNIEVRLGAIYALERIAQDSDRDHVRVMEILCAYIRQNAPASGAQPNPLDPWPDYREDPSDEVLKKRAEDLKTRRADRQAWIGRLQADDAPRADIDAAMEVIGRRSDHQRALEQKRKHRQSNEPYRLDLRKTNLQAADLSNLNLARALLAGVHLEGADLSGARMEGADLNGARMEGANLYEAHLEGADLAEARMEGADFRRARIEGANLTEARMEGADLRRARMEGADLYEARMEGANLYEARMGGADLRRARMEGADLSRARFSEKTSLRPATLQGASLRDVNLSIPDTDLDDLPRLLAEAFGDVGAILPEGLTAGEPPLEHWSTERLNQTDFQVAWLAHKRAIGYRPPD</sequence>
<dbReference type="EMBL" id="QGKU01000030">
    <property type="protein sequence ID" value="PWR03153.1"/>
    <property type="molecule type" value="Genomic_DNA"/>
</dbReference>
<keyword evidence="2" id="KW-0472">Membrane</keyword>
<organism evidence="3 4">
    <name type="scientific">Meridianimarinicoccus roseus</name>
    <dbReference type="NCBI Taxonomy" id="2072018"/>
    <lineage>
        <taxon>Bacteria</taxon>
        <taxon>Pseudomonadati</taxon>
        <taxon>Pseudomonadota</taxon>
        <taxon>Alphaproteobacteria</taxon>
        <taxon>Rhodobacterales</taxon>
        <taxon>Paracoccaceae</taxon>
        <taxon>Meridianimarinicoccus</taxon>
    </lineage>
</organism>
<dbReference type="InterPro" id="IPR001646">
    <property type="entry name" value="5peptide_repeat"/>
</dbReference>
<dbReference type="PANTHER" id="PTHR14136:SF17">
    <property type="entry name" value="BTB_POZ DOMAIN-CONTAINING PROTEIN KCTD9"/>
    <property type="match status" value="1"/>
</dbReference>
<feature type="transmembrane region" description="Helical" evidence="2">
    <location>
        <begin position="20"/>
        <end position="43"/>
    </location>
</feature>
<evidence type="ECO:0000313" key="4">
    <source>
        <dbReference type="Proteomes" id="UP000245680"/>
    </source>
</evidence>
<dbReference type="Gene3D" id="2.160.20.80">
    <property type="entry name" value="E3 ubiquitin-protein ligase SopA"/>
    <property type="match status" value="1"/>
</dbReference>
<evidence type="ECO:0000256" key="1">
    <source>
        <dbReference type="SAM" id="MobiDB-lite"/>
    </source>
</evidence>
<dbReference type="PANTHER" id="PTHR14136">
    <property type="entry name" value="BTB_POZ DOMAIN-CONTAINING PROTEIN KCTD9"/>
    <property type="match status" value="1"/>
</dbReference>
<feature type="transmembrane region" description="Helical" evidence="2">
    <location>
        <begin position="80"/>
        <end position="108"/>
    </location>
</feature>
<dbReference type="InterPro" id="IPR051082">
    <property type="entry name" value="Pentapeptide-BTB/POZ_domain"/>
</dbReference>
<dbReference type="Proteomes" id="UP000245680">
    <property type="component" value="Unassembled WGS sequence"/>
</dbReference>
<feature type="transmembrane region" description="Helical" evidence="2">
    <location>
        <begin position="128"/>
        <end position="151"/>
    </location>
</feature>
<name>A0A2V2LN53_9RHOB</name>
<evidence type="ECO:0008006" key="5">
    <source>
        <dbReference type="Google" id="ProtNLM"/>
    </source>
</evidence>
<keyword evidence="4" id="KW-1185">Reference proteome</keyword>
<evidence type="ECO:0000256" key="2">
    <source>
        <dbReference type="SAM" id="Phobius"/>
    </source>
</evidence>
<dbReference type="OrthoDB" id="7837851at2"/>
<keyword evidence="2" id="KW-1133">Transmembrane helix</keyword>
<keyword evidence="2" id="KW-0812">Transmembrane</keyword>
<proteinExistence type="predicted"/>
<dbReference type="Pfam" id="PF00805">
    <property type="entry name" value="Pentapeptide"/>
    <property type="match status" value="3"/>
</dbReference>
<gene>
    <name evidence="3" type="ORF">DKT77_08025</name>
</gene>
<feature type="region of interest" description="Disordered" evidence="1">
    <location>
        <begin position="272"/>
        <end position="291"/>
    </location>
</feature>
<accession>A0A2V2LN53</accession>